<feature type="region of interest" description="Disordered" evidence="1">
    <location>
        <begin position="1"/>
        <end position="22"/>
    </location>
</feature>
<gene>
    <name evidence="2" type="ORF">FOZ62_006499</name>
</gene>
<comment type="caution">
    <text evidence="2">The sequence shown here is derived from an EMBL/GenBank/DDBJ whole genome shotgun (WGS) entry which is preliminary data.</text>
</comment>
<name>A0A7J6S4Y3_PEROL</name>
<dbReference type="Proteomes" id="UP000574390">
    <property type="component" value="Unassembled WGS sequence"/>
</dbReference>
<sequence length="259" mass="27784">MSFRMDEGSPNNGVQAASGDISFGEGELEDVEALSAQITEPMELSTPVDDGDDAIARTPVKEASKAPASATPVTGMKSSLKGSAVKQPVATAENILAAKDDNSISARISCANFCVMAAADLVRISREKASRVTELLDVTLDDAFALMKEFKWEELALQEAWFSEAQGEDWVREKCGVFKSTASTLDGSQVVTCKVCYCDEPLKVSTASALTYVCEVIGLDSICLQDCVLLDGCPIEHVVCRECFGQYVLTKLSKCSNHD</sequence>
<dbReference type="EMBL" id="JABANM010017420">
    <property type="protein sequence ID" value="KAF4727801.1"/>
    <property type="molecule type" value="Genomic_DNA"/>
</dbReference>
<dbReference type="AlphaFoldDB" id="A0A7J6S4Y3"/>
<evidence type="ECO:0000256" key="1">
    <source>
        <dbReference type="SAM" id="MobiDB-lite"/>
    </source>
</evidence>
<reference evidence="2 3" key="1">
    <citation type="submission" date="2020-04" db="EMBL/GenBank/DDBJ databases">
        <title>Perkinsus olseni comparative genomics.</title>
        <authorList>
            <person name="Bogema D.R."/>
        </authorList>
    </citation>
    <scope>NUCLEOTIDE SEQUENCE [LARGE SCALE GENOMIC DNA]</scope>
    <source>
        <strain evidence="2">ATCC PRA-205</strain>
    </source>
</reference>
<accession>A0A7J6S4Y3</accession>
<organism evidence="2 3">
    <name type="scientific">Perkinsus olseni</name>
    <name type="common">Perkinsus atlanticus</name>
    <dbReference type="NCBI Taxonomy" id="32597"/>
    <lineage>
        <taxon>Eukaryota</taxon>
        <taxon>Sar</taxon>
        <taxon>Alveolata</taxon>
        <taxon>Perkinsozoa</taxon>
        <taxon>Perkinsea</taxon>
        <taxon>Perkinsida</taxon>
        <taxon>Perkinsidae</taxon>
        <taxon>Perkinsus</taxon>
    </lineage>
</organism>
<protein>
    <submittedName>
        <fullName evidence="2">Uncharacterized protein</fullName>
    </submittedName>
</protein>
<proteinExistence type="predicted"/>
<evidence type="ECO:0000313" key="2">
    <source>
        <dbReference type="EMBL" id="KAF4727801.1"/>
    </source>
</evidence>
<evidence type="ECO:0000313" key="3">
    <source>
        <dbReference type="Proteomes" id="UP000574390"/>
    </source>
</evidence>